<evidence type="ECO:0000259" key="8">
    <source>
        <dbReference type="PROSITE" id="PS50089"/>
    </source>
</evidence>
<comment type="caution">
    <text evidence="9">The sequence shown here is derived from an EMBL/GenBank/DDBJ whole genome shotgun (WGS) entry which is preliminary data.</text>
</comment>
<dbReference type="GeneID" id="70135564"/>
<evidence type="ECO:0000256" key="2">
    <source>
        <dbReference type="ARBA" id="ARBA00022771"/>
    </source>
</evidence>
<dbReference type="GO" id="GO:0006511">
    <property type="term" value="P:ubiquitin-dependent protein catabolic process"/>
    <property type="evidence" value="ECO:0007669"/>
    <property type="project" value="TreeGrafter"/>
</dbReference>
<dbReference type="PANTHER" id="PTHR45931">
    <property type="entry name" value="SI:CH211-59O9.10"/>
    <property type="match status" value="1"/>
</dbReference>
<dbReference type="GO" id="GO:0008270">
    <property type="term" value="F:zinc ion binding"/>
    <property type="evidence" value="ECO:0007669"/>
    <property type="project" value="UniProtKB-KW"/>
</dbReference>
<dbReference type="AlphaFoldDB" id="A0A9P8UR72"/>
<dbReference type="RefSeq" id="XP_045960973.1">
    <property type="nucleotide sequence ID" value="XM_046106673.1"/>
</dbReference>
<keyword evidence="10" id="KW-1185">Reference proteome</keyword>
<dbReference type="Gene3D" id="3.30.40.10">
    <property type="entry name" value="Zinc/RING finger domain, C3HC4 (zinc finger)"/>
    <property type="match status" value="1"/>
</dbReference>
<feature type="transmembrane region" description="Helical" evidence="6">
    <location>
        <begin position="208"/>
        <end position="229"/>
    </location>
</feature>
<dbReference type="InterPro" id="IPR013083">
    <property type="entry name" value="Znf_RING/FYVE/PHD"/>
</dbReference>
<evidence type="ECO:0000256" key="3">
    <source>
        <dbReference type="ARBA" id="ARBA00022833"/>
    </source>
</evidence>
<keyword evidence="1" id="KW-0479">Metal-binding</keyword>
<keyword evidence="6" id="KW-0812">Transmembrane</keyword>
<keyword evidence="7" id="KW-0732">Signal</keyword>
<feature type="domain" description="RING-type" evidence="8">
    <location>
        <begin position="346"/>
        <end position="376"/>
    </location>
</feature>
<feature type="region of interest" description="Disordered" evidence="5">
    <location>
        <begin position="388"/>
        <end position="425"/>
    </location>
</feature>
<feature type="chain" id="PRO_5040505601" description="RING-type domain-containing protein" evidence="7">
    <location>
        <begin position="24"/>
        <end position="483"/>
    </location>
</feature>
<dbReference type="SUPFAM" id="SSF57850">
    <property type="entry name" value="RING/U-box"/>
    <property type="match status" value="1"/>
</dbReference>
<reference evidence="9" key="1">
    <citation type="journal article" date="2021" name="Nat. Commun.">
        <title>Genetic determinants of endophytism in the Arabidopsis root mycobiome.</title>
        <authorList>
            <person name="Mesny F."/>
            <person name="Miyauchi S."/>
            <person name="Thiergart T."/>
            <person name="Pickel B."/>
            <person name="Atanasova L."/>
            <person name="Karlsson M."/>
            <person name="Huettel B."/>
            <person name="Barry K.W."/>
            <person name="Haridas S."/>
            <person name="Chen C."/>
            <person name="Bauer D."/>
            <person name="Andreopoulos W."/>
            <person name="Pangilinan J."/>
            <person name="LaButti K."/>
            <person name="Riley R."/>
            <person name="Lipzen A."/>
            <person name="Clum A."/>
            <person name="Drula E."/>
            <person name="Henrissat B."/>
            <person name="Kohler A."/>
            <person name="Grigoriev I.V."/>
            <person name="Martin F.M."/>
            <person name="Hacquard S."/>
        </authorList>
    </citation>
    <scope>NUCLEOTIDE SEQUENCE</scope>
    <source>
        <strain evidence="9">MPI-SDFR-AT-0073</strain>
    </source>
</reference>
<dbReference type="GO" id="GO:0005634">
    <property type="term" value="C:nucleus"/>
    <property type="evidence" value="ECO:0007669"/>
    <property type="project" value="TreeGrafter"/>
</dbReference>
<keyword evidence="6" id="KW-0472">Membrane</keyword>
<dbReference type="PANTHER" id="PTHR45931:SF3">
    <property type="entry name" value="RING ZINC FINGER-CONTAINING PROTEIN"/>
    <property type="match status" value="1"/>
</dbReference>
<feature type="compositionally biased region" description="Polar residues" evidence="5">
    <location>
        <begin position="388"/>
        <end position="414"/>
    </location>
</feature>
<name>A0A9P8UR72_9PEZI</name>
<sequence>MVCFSKVLGVLLPAIVAAGGASTDPKSQLPEYFATYEMVVNFKPSETMPVTAQYPVVPLTTGVGLNATLSTLNAISVQGTMVSVDQSNYNLFNDSSRIAYVSCDPNSGNISPSDILNGLMDLPNHPKAILLYTTNTAMHYCSLVGNDLTYQSIWSMVSSDDAWAAKNLTAAASSSTLVAGISGNGTTAGSGASTDTNGGNNSAVAMSILYSITGLITLLFLVIIATGAVRAHRHPERYGPRAGYGGRPRQSRARGLARAVLETLPIVKFGDPQPVKGDPDQELGSVDGDRRLDSPKPVPTTSPDAAAIQSAASTRVETERLPDVPAASGEAGASKDSTIQDEHLGCTICTEDFTVGEDVRVLPCDHKFHPACIDPWLVNVRLDLRPQGSASDARNSAEQPGTTTEEGAAQQSTEPQERQDRRRSRLLDWNRLRHASVDERIQALRQIREQGRSTEEGAQQFTQHTRLTDRLREKFHIRTRTQS</sequence>
<evidence type="ECO:0000256" key="1">
    <source>
        <dbReference type="ARBA" id="ARBA00022723"/>
    </source>
</evidence>
<keyword evidence="3" id="KW-0862">Zinc</keyword>
<dbReference type="OrthoDB" id="8062037at2759"/>
<evidence type="ECO:0000313" key="10">
    <source>
        <dbReference type="Proteomes" id="UP000758603"/>
    </source>
</evidence>
<dbReference type="CDD" id="cd16454">
    <property type="entry name" value="RING-H2_PA-TM-RING"/>
    <property type="match status" value="1"/>
</dbReference>
<dbReference type="GO" id="GO:0061630">
    <property type="term" value="F:ubiquitin protein ligase activity"/>
    <property type="evidence" value="ECO:0007669"/>
    <property type="project" value="TreeGrafter"/>
</dbReference>
<keyword evidence="2 4" id="KW-0863">Zinc-finger</keyword>
<dbReference type="PROSITE" id="PS50089">
    <property type="entry name" value="ZF_RING_2"/>
    <property type="match status" value="1"/>
</dbReference>
<evidence type="ECO:0000256" key="7">
    <source>
        <dbReference type="SAM" id="SignalP"/>
    </source>
</evidence>
<evidence type="ECO:0000256" key="6">
    <source>
        <dbReference type="SAM" id="Phobius"/>
    </source>
</evidence>
<evidence type="ECO:0000313" key="9">
    <source>
        <dbReference type="EMBL" id="KAH6656739.1"/>
    </source>
</evidence>
<evidence type="ECO:0000256" key="5">
    <source>
        <dbReference type="SAM" id="MobiDB-lite"/>
    </source>
</evidence>
<dbReference type="Proteomes" id="UP000758603">
    <property type="component" value="Unassembled WGS sequence"/>
</dbReference>
<feature type="compositionally biased region" description="Basic and acidic residues" evidence="5">
    <location>
        <begin position="415"/>
        <end position="425"/>
    </location>
</feature>
<protein>
    <recommendedName>
        <fullName evidence="8">RING-type domain-containing protein</fullName>
    </recommendedName>
</protein>
<accession>A0A9P8UR72</accession>
<dbReference type="Pfam" id="PF17123">
    <property type="entry name" value="zf-RING_11"/>
    <property type="match status" value="1"/>
</dbReference>
<dbReference type="InterPro" id="IPR001841">
    <property type="entry name" value="Znf_RING"/>
</dbReference>
<gene>
    <name evidence="9" type="ORF">BKA67DRAFT_655051</name>
</gene>
<keyword evidence="6" id="KW-1133">Transmembrane helix</keyword>
<dbReference type="EMBL" id="JAGPXC010000002">
    <property type="protein sequence ID" value="KAH6656739.1"/>
    <property type="molecule type" value="Genomic_DNA"/>
</dbReference>
<feature type="region of interest" description="Disordered" evidence="5">
    <location>
        <begin position="269"/>
        <end position="337"/>
    </location>
</feature>
<dbReference type="InterPro" id="IPR051834">
    <property type="entry name" value="RING_finger_E3_ligase"/>
</dbReference>
<feature type="signal peptide" evidence="7">
    <location>
        <begin position="1"/>
        <end position="23"/>
    </location>
</feature>
<evidence type="ECO:0000256" key="4">
    <source>
        <dbReference type="PROSITE-ProRule" id="PRU00175"/>
    </source>
</evidence>
<organism evidence="9 10">
    <name type="scientific">Truncatella angustata</name>
    <dbReference type="NCBI Taxonomy" id="152316"/>
    <lineage>
        <taxon>Eukaryota</taxon>
        <taxon>Fungi</taxon>
        <taxon>Dikarya</taxon>
        <taxon>Ascomycota</taxon>
        <taxon>Pezizomycotina</taxon>
        <taxon>Sordariomycetes</taxon>
        <taxon>Xylariomycetidae</taxon>
        <taxon>Amphisphaeriales</taxon>
        <taxon>Sporocadaceae</taxon>
        <taxon>Truncatella</taxon>
    </lineage>
</organism>
<proteinExistence type="predicted"/>